<dbReference type="Proteomes" id="UP001634393">
    <property type="component" value="Unassembled WGS sequence"/>
</dbReference>
<comment type="caution">
    <text evidence="4">The sequence shown here is derived from an EMBL/GenBank/DDBJ whole genome shotgun (WGS) entry which is preliminary data.</text>
</comment>
<dbReference type="SUPFAM" id="SSF46934">
    <property type="entry name" value="UBA-like"/>
    <property type="match status" value="1"/>
</dbReference>
<feature type="region of interest" description="Disordered" evidence="2">
    <location>
        <begin position="543"/>
        <end position="586"/>
    </location>
</feature>
<dbReference type="AlphaFoldDB" id="A0ABD3UP94"/>
<dbReference type="EMBL" id="JBJXBP010000001">
    <property type="protein sequence ID" value="KAL3849843.1"/>
    <property type="molecule type" value="Genomic_DNA"/>
</dbReference>
<dbReference type="PROSITE" id="PS51140">
    <property type="entry name" value="CUE"/>
    <property type="match status" value="1"/>
</dbReference>
<feature type="coiled-coil region" evidence="1">
    <location>
        <begin position="335"/>
        <end position="387"/>
    </location>
</feature>
<gene>
    <name evidence="4" type="ORF">ACJIZ3_011725</name>
</gene>
<feature type="compositionally biased region" description="Basic and acidic residues" evidence="2">
    <location>
        <begin position="218"/>
        <end position="231"/>
    </location>
</feature>
<dbReference type="InterPro" id="IPR003892">
    <property type="entry name" value="CUE"/>
</dbReference>
<dbReference type="InterPro" id="IPR009060">
    <property type="entry name" value="UBA-like_sf"/>
</dbReference>
<dbReference type="CDD" id="cd14279">
    <property type="entry name" value="CUE"/>
    <property type="match status" value="1"/>
</dbReference>
<evidence type="ECO:0000256" key="2">
    <source>
        <dbReference type="SAM" id="MobiDB-lite"/>
    </source>
</evidence>
<evidence type="ECO:0000259" key="3">
    <source>
        <dbReference type="PROSITE" id="PS51140"/>
    </source>
</evidence>
<accession>A0ABD3UP94</accession>
<feature type="region of interest" description="Disordered" evidence="2">
    <location>
        <begin position="201"/>
        <end position="240"/>
    </location>
</feature>
<organism evidence="4 5">
    <name type="scientific">Penstemon smallii</name>
    <dbReference type="NCBI Taxonomy" id="265156"/>
    <lineage>
        <taxon>Eukaryota</taxon>
        <taxon>Viridiplantae</taxon>
        <taxon>Streptophyta</taxon>
        <taxon>Embryophyta</taxon>
        <taxon>Tracheophyta</taxon>
        <taxon>Spermatophyta</taxon>
        <taxon>Magnoliopsida</taxon>
        <taxon>eudicotyledons</taxon>
        <taxon>Gunneridae</taxon>
        <taxon>Pentapetalae</taxon>
        <taxon>asterids</taxon>
        <taxon>lamiids</taxon>
        <taxon>Lamiales</taxon>
        <taxon>Plantaginaceae</taxon>
        <taxon>Cheloneae</taxon>
        <taxon>Penstemon</taxon>
    </lineage>
</organism>
<evidence type="ECO:0000313" key="4">
    <source>
        <dbReference type="EMBL" id="KAL3849843.1"/>
    </source>
</evidence>
<evidence type="ECO:0000313" key="5">
    <source>
        <dbReference type="Proteomes" id="UP001634393"/>
    </source>
</evidence>
<feature type="coiled-coil region" evidence="1">
    <location>
        <begin position="424"/>
        <end position="459"/>
    </location>
</feature>
<dbReference type="PANTHER" id="PTHR48459">
    <property type="entry name" value="CUE DOMAIN-CONTAINING PROTEIN"/>
    <property type="match status" value="1"/>
</dbReference>
<dbReference type="PANTHER" id="PTHR48459:SF1">
    <property type="entry name" value="CUE DOMAIN-CONTAINING PROTEIN"/>
    <property type="match status" value="1"/>
</dbReference>
<proteinExistence type="predicted"/>
<name>A0ABD3UP94_9LAMI</name>
<reference evidence="4 5" key="1">
    <citation type="submission" date="2024-12" db="EMBL/GenBank/DDBJ databases">
        <title>The unique morphological basis and parallel evolutionary history of personate flowers in Penstemon.</title>
        <authorList>
            <person name="Depatie T.H."/>
            <person name="Wessinger C.A."/>
        </authorList>
    </citation>
    <scope>NUCLEOTIDE SEQUENCE [LARGE SCALE GENOMIC DNA]</scope>
    <source>
        <strain evidence="4">WTNN_2</strain>
        <tissue evidence="4">Leaf</tissue>
    </source>
</reference>
<evidence type="ECO:0000256" key="1">
    <source>
        <dbReference type="SAM" id="Coils"/>
    </source>
</evidence>
<feature type="domain" description="CUE" evidence="3">
    <location>
        <begin position="2"/>
        <end position="44"/>
    </location>
</feature>
<keyword evidence="1" id="KW-0175">Coiled coil</keyword>
<protein>
    <recommendedName>
        <fullName evidence="3">CUE domain-containing protein</fullName>
    </recommendedName>
</protein>
<sequence length="606" mass="66236">MGFNKVYKSLQELFPQIDARVLRAVAIEHSKDADAAVEAVLGEIIPFFTERSKPSSPFTGSIHVGESSTAQNGCNVSDGTQQFVHHADDGHNEPLTATYDGQQEGKSNVVESKLADKNQETSIKMSADMYSPIEPVVLVDKNGVNTLQTEVSGDPETEKIVSADKCPESIIRTSLEDIPFHTLGTVENVDVGVDRGVNLNKPNEDIHNHLENGFGMDTIKENDQGESRGDDNNSQDGPASFATRDQALSTLGSSIQFVALPDIHGSNLDRLEVSLSTDTTSKMDTTTSIVGSEAESTLNASLSQSSQIHIIEVLEDIITDARSNKKILFSATESVMSLMREVEIQEEAAERAKEEAAMGGTDLLNKVEELKKMLQHAKEANDMHAGEVYGEKAILATELRELQSRLFSLSDERDKSLAVLDEMRLTLQVRLAAAENVIKSAEQEKLEKENSALKALAEQELIMEKVVQESNTLKQLAEDNAKLEEFLLDRGRVVDMLQGEIAVICKDVRLLKQKFDENVPFSKSVSSSQTSCILASSTSSLKSSIPDQVEPVPDLADSLETQKKTTSSSSSSSSYEQVSEDEAAKDDRKALLDDGWNFLDSHDIVV</sequence>
<keyword evidence="5" id="KW-1185">Reference proteome</keyword>